<dbReference type="Pfam" id="PF00535">
    <property type="entry name" value="Glycos_transf_2"/>
    <property type="match status" value="1"/>
</dbReference>
<sequence length="395" mass="45382">MNACVKCFIWQMKTHRIKPHASQCLKLAYRGVCKTTLNLPLVFNICSWEMATDVSVVMPVYNGEQWLAESLQSVYDQEFQGSMELSIYNDASTDKSMELIKEWADTLRTKDIKVTISENTSDSPRGVGFAKNQAIQASSGRFLCFLDADDVMHKERVAHQYQAAVSHPKSIVGSKFHRLPEGSTQRYTNWANTISQEQLYTQMYTSHGPTVLMPTWFCSRDLYKKVGGFDEGGKGVPEDLIFFYRHLELGGGLFRVDKDLVMYRYHPQATTFSIHEDTIWERRVAAIQSQVLSKWSCFTIWNAGKQGRKLYRSLSKENQKKVIMFCDVDEKKIKSGVYVFQESKEKPKPTVPIMHFSKGTKPFLICVKMDMTEGKLEQNIKSLNLKEGVDFFHFN</sequence>
<dbReference type="OrthoDB" id="206708at2759"/>
<protein>
    <submittedName>
        <fullName evidence="2">UDP-GlcNAc:betaGal beta-1,3-N-acetylglucosaminyltransferase-like protein 1</fullName>
    </submittedName>
</protein>
<name>A0A210QQ05_MIZYE</name>
<organism evidence="2 3">
    <name type="scientific">Mizuhopecten yessoensis</name>
    <name type="common">Japanese scallop</name>
    <name type="synonym">Patinopecten yessoensis</name>
    <dbReference type="NCBI Taxonomy" id="6573"/>
    <lineage>
        <taxon>Eukaryota</taxon>
        <taxon>Metazoa</taxon>
        <taxon>Spiralia</taxon>
        <taxon>Lophotrochozoa</taxon>
        <taxon>Mollusca</taxon>
        <taxon>Bivalvia</taxon>
        <taxon>Autobranchia</taxon>
        <taxon>Pteriomorphia</taxon>
        <taxon>Pectinida</taxon>
        <taxon>Pectinoidea</taxon>
        <taxon>Pectinidae</taxon>
        <taxon>Mizuhopecten</taxon>
    </lineage>
</organism>
<dbReference type="PANTHER" id="PTHR22916">
    <property type="entry name" value="GLYCOSYLTRANSFERASE"/>
    <property type="match status" value="1"/>
</dbReference>
<dbReference type="Gene3D" id="3.90.550.10">
    <property type="entry name" value="Spore Coat Polysaccharide Biosynthesis Protein SpsA, Chain A"/>
    <property type="match status" value="1"/>
</dbReference>
<evidence type="ECO:0000313" key="3">
    <source>
        <dbReference type="Proteomes" id="UP000242188"/>
    </source>
</evidence>
<proteinExistence type="predicted"/>
<dbReference type="EMBL" id="NEDP02002422">
    <property type="protein sequence ID" value="OWF50826.1"/>
    <property type="molecule type" value="Genomic_DNA"/>
</dbReference>
<dbReference type="AlphaFoldDB" id="A0A210QQ05"/>
<keyword evidence="3" id="KW-1185">Reference proteome</keyword>
<reference evidence="2 3" key="1">
    <citation type="journal article" date="2017" name="Nat. Ecol. Evol.">
        <title>Scallop genome provides insights into evolution of bilaterian karyotype and development.</title>
        <authorList>
            <person name="Wang S."/>
            <person name="Zhang J."/>
            <person name="Jiao W."/>
            <person name="Li J."/>
            <person name="Xun X."/>
            <person name="Sun Y."/>
            <person name="Guo X."/>
            <person name="Huan P."/>
            <person name="Dong B."/>
            <person name="Zhang L."/>
            <person name="Hu X."/>
            <person name="Sun X."/>
            <person name="Wang J."/>
            <person name="Zhao C."/>
            <person name="Wang Y."/>
            <person name="Wang D."/>
            <person name="Huang X."/>
            <person name="Wang R."/>
            <person name="Lv J."/>
            <person name="Li Y."/>
            <person name="Zhang Z."/>
            <person name="Liu B."/>
            <person name="Lu W."/>
            <person name="Hui Y."/>
            <person name="Liang J."/>
            <person name="Zhou Z."/>
            <person name="Hou R."/>
            <person name="Li X."/>
            <person name="Liu Y."/>
            <person name="Li H."/>
            <person name="Ning X."/>
            <person name="Lin Y."/>
            <person name="Zhao L."/>
            <person name="Xing Q."/>
            <person name="Dou J."/>
            <person name="Li Y."/>
            <person name="Mao J."/>
            <person name="Guo H."/>
            <person name="Dou H."/>
            <person name="Li T."/>
            <person name="Mu C."/>
            <person name="Jiang W."/>
            <person name="Fu Q."/>
            <person name="Fu X."/>
            <person name="Miao Y."/>
            <person name="Liu J."/>
            <person name="Yu Q."/>
            <person name="Li R."/>
            <person name="Liao H."/>
            <person name="Li X."/>
            <person name="Kong Y."/>
            <person name="Jiang Z."/>
            <person name="Chourrout D."/>
            <person name="Li R."/>
            <person name="Bao Z."/>
        </authorList>
    </citation>
    <scope>NUCLEOTIDE SEQUENCE [LARGE SCALE GENOMIC DNA]</scope>
    <source>
        <strain evidence="2 3">PY_sf001</strain>
    </source>
</reference>
<evidence type="ECO:0000259" key="1">
    <source>
        <dbReference type="Pfam" id="PF00535"/>
    </source>
</evidence>
<dbReference type="GO" id="GO:0016758">
    <property type="term" value="F:hexosyltransferase activity"/>
    <property type="evidence" value="ECO:0007669"/>
    <property type="project" value="UniProtKB-ARBA"/>
</dbReference>
<feature type="domain" description="Glycosyltransferase 2-like" evidence="1">
    <location>
        <begin position="55"/>
        <end position="226"/>
    </location>
</feature>
<comment type="caution">
    <text evidence="2">The sequence shown here is derived from an EMBL/GenBank/DDBJ whole genome shotgun (WGS) entry which is preliminary data.</text>
</comment>
<keyword evidence="2" id="KW-0808">Transferase</keyword>
<dbReference type="PANTHER" id="PTHR22916:SF3">
    <property type="entry name" value="UDP-GLCNAC:BETAGAL BETA-1,3-N-ACETYLGLUCOSAMINYLTRANSFERASE-LIKE PROTEIN 1"/>
    <property type="match status" value="1"/>
</dbReference>
<dbReference type="SUPFAM" id="SSF53448">
    <property type="entry name" value="Nucleotide-diphospho-sugar transferases"/>
    <property type="match status" value="1"/>
</dbReference>
<dbReference type="InterPro" id="IPR029044">
    <property type="entry name" value="Nucleotide-diphossugar_trans"/>
</dbReference>
<accession>A0A210QQ05</accession>
<keyword evidence="2" id="KW-0328">Glycosyltransferase</keyword>
<dbReference type="InterPro" id="IPR001173">
    <property type="entry name" value="Glyco_trans_2-like"/>
</dbReference>
<evidence type="ECO:0000313" key="2">
    <source>
        <dbReference type="EMBL" id="OWF50826.1"/>
    </source>
</evidence>
<dbReference type="STRING" id="6573.A0A210QQ05"/>
<dbReference type="Proteomes" id="UP000242188">
    <property type="component" value="Unassembled WGS sequence"/>
</dbReference>
<gene>
    <name evidence="2" type="ORF">KP79_PYT06464</name>
</gene>